<dbReference type="AlphaFoldDB" id="A0A5N6YZ84"/>
<name>A0A5N6YZ84_9EURO</name>
<keyword evidence="2" id="KW-1185">Reference proteome</keyword>
<accession>A0A5N6YZ84</accession>
<evidence type="ECO:0000313" key="2">
    <source>
        <dbReference type="Proteomes" id="UP000327118"/>
    </source>
</evidence>
<proteinExistence type="predicted"/>
<dbReference type="EMBL" id="ML739255">
    <property type="protein sequence ID" value="KAE8350006.1"/>
    <property type="molecule type" value="Genomic_DNA"/>
</dbReference>
<reference evidence="2" key="1">
    <citation type="submission" date="2019-04" db="EMBL/GenBank/DDBJ databases">
        <title>Friends and foes A comparative genomics studyof 23 Aspergillus species from section Flavi.</title>
        <authorList>
            <consortium name="DOE Joint Genome Institute"/>
            <person name="Kjaerbolling I."/>
            <person name="Vesth T."/>
            <person name="Frisvad J.C."/>
            <person name="Nybo J.L."/>
            <person name="Theobald S."/>
            <person name="Kildgaard S."/>
            <person name="Isbrandt T."/>
            <person name="Kuo A."/>
            <person name="Sato A."/>
            <person name="Lyhne E.K."/>
            <person name="Kogle M.E."/>
            <person name="Wiebenga A."/>
            <person name="Kun R.S."/>
            <person name="Lubbers R.J."/>
            <person name="Makela M.R."/>
            <person name="Barry K."/>
            <person name="Chovatia M."/>
            <person name="Clum A."/>
            <person name="Daum C."/>
            <person name="Haridas S."/>
            <person name="He G."/>
            <person name="LaButti K."/>
            <person name="Lipzen A."/>
            <person name="Mondo S."/>
            <person name="Riley R."/>
            <person name="Salamov A."/>
            <person name="Simmons B.A."/>
            <person name="Magnuson J.K."/>
            <person name="Henrissat B."/>
            <person name="Mortensen U.H."/>
            <person name="Larsen T.O."/>
            <person name="Devries R.P."/>
            <person name="Grigoriev I.V."/>
            <person name="Machida M."/>
            <person name="Baker S.E."/>
            <person name="Andersen M.R."/>
        </authorList>
    </citation>
    <scope>NUCLEOTIDE SEQUENCE [LARGE SCALE GENOMIC DNA]</scope>
    <source>
        <strain evidence="2">CBS 553.77</strain>
    </source>
</reference>
<evidence type="ECO:0000313" key="1">
    <source>
        <dbReference type="EMBL" id="KAE8350006.1"/>
    </source>
</evidence>
<protein>
    <submittedName>
        <fullName evidence="1">Uncharacterized protein</fullName>
    </submittedName>
</protein>
<feature type="non-terminal residue" evidence="1">
    <location>
        <position position="115"/>
    </location>
</feature>
<dbReference type="Proteomes" id="UP000327118">
    <property type="component" value="Unassembled WGS sequence"/>
</dbReference>
<sequence>MVRQLRKPSPLDSQQAAWLLQSPRRGRQREGRMLRFRSPPMRPEQHLSSWLELHWDFWGALLSPLLSPLSPPSQGAAVTTVAAARRAIMERNCIVAEGDFEWEVMRNWFFVFEES</sequence>
<organism evidence="1 2">
    <name type="scientific">Aspergillus coremiiformis</name>
    <dbReference type="NCBI Taxonomy" id="138285"/>
    <lineage>
        <taxon>Eukaryota</taxon>
        <taxon>Fungi</taxon>
        <taxon>Dikarya</taxon>
        <taxon>Ascomycota</taxon>
        <taxon>Pezizomycotina</taxon>
        <taxon>Eurotiomycetes</taxon>
        <taxon>Eurotiomycetidae</taxon>
        <taxon>Eurotiales</taxon>
        <taxon>Aspergillaceae</taxon>
        <taxon>Aspergillus</taxon>
        <taxon>Aspergillus subgen. Circumdati</taxon>
    </lineage>
</organism>
<gene>
    <name evidence="1" type="ORF">BDV28DRAFT_140011</name>
</gene>